<dbReference type="KEGG" id="sna:Snas_5343"/>
<feature type="domain" description="LTD" evidence="3">
    <location>
        <begin position="27"/>
        <end position="163"/>
    </location>
</feature>
<evidence type="ECO:0000313" key="4">
    <source>
        <dbReference type="EMBL" id="ADD44977.1"/>
    </source>
</evidence>
<dbReference type="InterPro" id="IPR005135">
    <property type="entry name" value="Endo/exonuclease/phosphatase"/>
</dbReference>
<feature type="region of interest" description="Disordered" evidence="1">
    <location>
        <begin position="176"/>
        <end position="239"/>
    </location>
</feature>
<dbReference type="Proteomes" id="UP000000844">
    <property type="component" value="Chromosome"/>
</dbReference>
<accession>D3PUV3</accession>
<dbReference type="SUPFAM" id="SSF74853">
    <property type="entry name" value="Lamin A/C globular tail domain"/>
    <property type="match status" value="1"/>
</dbReference>
<keyword evidence="4" id="KW-0378">Hydrolase</keyword>
<dbReference type="STRING" id="446470.Snas_5343"/>
<dbReference type="GO" id="GO:0004519">
    <property type="term" value="F:endonuclease activity"/>
    <property type="evidence" value="ECO:0007669"/>
    <property type="project" value="UniProtKB-KW"/>
</dbReference>
<dbReference type="InterPro" id="IPR001322">
    <property type="entry name" value="Lamin_tail_dom"/>
</dbReference>
<keyword evidence="2" id="KW-0732">Signal</keyword>
<evidence type="ECO:0000259" key="3">
    <source>
        <dbReference type="PROSITE" id="PS51841"/>
    </source>
</evidence>
<dbReference type="PANTHER" id="PTHR42834">
    <property type="entry name" value="ENDONUCLEASE/EXONUCLEASE/PHOSPHATASE FAMILY PROTEIN (AFU_ORTHOLOGUE AFUA_3G09210)"/>
    <property type="match status" value="1"/>
</dbReference>
<dbReference type="eggNOG" id="COG2374">
    <property type="taxonomic scope" value="Bacteria"/>
</dbReference>
<keyword evidence="4" id="KW-0540">Nuclease</keyword>
<dbReference type="PANTHER" id="PTHR42834:SF1">
    <property type="entry name" value="ENDONUCLEASE_EXONUCLEASE_PHOSPHATASE FAMILY PROTEIN (AFU_ORTHOLOGUE AFUA_3G09210)"/>
    <property type="match status" value="1"/>
</dbReference>
<dbReference type="SUPFAM" id="SSF56219">
    <property type="entry name" value="DNase I-like"/>
    <property type="match status" value="1"/>
</dbReference>
<keyword evidence="5" id="KW-1185">Reference proteome</keyword>
<dbReference type="AlphaFoldDB" id="D3PUV3"/>
<organism evidence="4 5">
    <name type="scientific">Stackebrandtia nassauensis (strain DSM 44728 / CIP 108903 / NRRL B-16338 / NBRC 102104 / LLR-40K-21)</name>
    <dbReference type="NCBI Taxonomy" id="446470"/>
    <lineage>
        <taxon>Bacteria</taxon>
        <taxon>Bacillati</taxon>
        <taxon>Actinomycetota</taxon>
        <taxon>Actinomycetes</taxon>
        <taxon>Glycomycetales</taxon>
        <taxon>Glycomycetaceae</taxon>
        <taxon>Stackebrandtia</taxon>
    </lineage>
</organism>
<feature type="signal peptide" evidence="2">
    <location>
        <begin position="1"/>
        <end position="26"/>
    </location>
</feature>
<keyword evidence="4" id="KW-0255">Endonuclease</keyword>
<evidence type="ECO:0000256" key="2">
    <source>
        <dbReference type="SAM" id="SignalP"/>
    </source>
</evidence>
<dbReference type="Gene3D" id="3.60.10.10">
    <property type="entry name" value="Endonuclease/exonuclease/phosphatase"/>
    <property type="match status" value="1"/>
</dbReference>
<dbReference type="PROSITE" id="PS51841">
    <property type="entry name" value="LTD"/>
    <property type="match status" value="1"/>
</dbReference>
<name>D3PUV3_STANL</name>
<evidence type="ECO:0000313" key="5">
    <source>
        <dbReference type="Proteomes" id="UP000000844"/>
    </source>
</evidence>
<keyword evidence="4" id="KW-0269">Exonuclease</keyword>
<dbReference type="EMBL" id="CP001778">
    <property type="protein sequence ID" value="ADD44977.1"/>
    <property type="molecule type" value="Genomic_DNA"/>
</dbReference>
<dbReference type="Pfam" id="PF03372">
    <property type="entry name" value="Exo_endo_phos"/>
    <property type="match status" value="1"/>
</dbReference>
<feature type="chain" id="PRO_5038563748" evidence="2">
    <location>
        <begin position="27"/>
        <end position="940"/>
    </location>
</feature>
<dbReference type="Pfam" id="PF00932">
    <property type="entry name" value="LTD"/>
    <property type="match status" value="1"/>
</dbReference>
<sequence length="940" mass="96305">MSMGRSRLGRTIAVVCAATLAGIAFGVPPVAAASSDVVLNEVYGGGGNSGATLTNDFIELTNRDGGPVDVSGWSVQYHSASATGSWQVTPLTGQVAPGQFYLIAEAAGSGGTQPLPTPDVTGTIPMGGTGGTVALVKSTTALTCTAADCAGEASIVDLVGYGSAAIRETNPAAGASNTLSVQRKETGDTDDNAADFAAADPTPKVANDGGDPGPECPAEPGPNRIHDIQGDGWISPLHGDPVADVPGVVTAVRTQSPRGYWIQDTAPDSDAATSEAVFVYAGSAPVTVQVGDAVSVSGKVSDFYQLSSGETFPNTANLSITEITNPVTAVCSSGNPLPSTETVAADSIPDVYAPTAPTGNVEDLNPVDASRSTMDFWEAREGMLVSVSDARVVGPGNEFGEIYLTVKPDEYASERGGTVNTGYDNTPTGRIVVFPVSGSVPPANVGDTLTGATSGPVDYSLYGGYGIAATQVGGVASGGIDRQVATAQTPEQLAVATYNVENLSPKDSGGKFAALAEGIVTNLAAPDVVVLEEIQDNNGSTNDAVVDADQTLDKLTAAITAAGGPRYDWRQISPTDDADGGQPGGNIRVAFLFNPDRVSFVDREGGDATTPVTVGTDSDGTPSLNVSPGRIDPANEAWKSSRKPLAGEFRFNGEKVIVVANHFNSKGGDQNADGRYQPPERSTEVQRIKQAKAVNAFVKDTLAVDADANVVVAGDINDYQFSPALDALTDGEVLEDLITGLPDTEQYTYVYNGISQVLDHILVSPALAKADYEVVHINAEFAEQNSDHDPQVARLNFPPKCTKTVSGRHIGPLTVKKGVTCLDDATQIGTITVKDGASLHVVDSTITGPLKAEGAKSISLCSSKVVGTIAIDGSSGPVTLGGDCDGNRVVGRIGLTDNTGGVTIVDNTLVGSLACTGNDPAPTGEGNRISGSRTGQCKEL</sequence>
<dbReference type="CDD" id="cd04486">
    <property type="entry name" value="YhcR_OBF_like"/>
    <property type="match status" value="1"/>
</dbReference>
<dbReference type="GO" id="GO:0004527">
    <property type="term" value="F:exonuclease activity"/>
    <property type="evidence" value="ECO:0007669"/>
    <property type="project" value="UniProtKB-KW"/>
</dbReference>
<proteinExistence type="predicted"/>
<dbReference type="InterPro" id="IPR036691">
    <property type="entry name" value="Endo/exonu/phosph_ase_sf"/>
</dbReference>
<dbReference type="CDD" id="cd10283">
    <property type="entry name" value="MnuA_DNase1-like"/>
    <property type="match status" value="1"/>
</dbReference>
<dbReference type="InterPro" id="IPR036415">
    <property type="entry name" value="Lamin_tail_dom_sf"/>
</dbReference>
<gene>
    <name evidence="4" type="ordered locus">Snas_5343</name>
</gene>
<dbReference type="HOGENOM" id="CLU_003608_1_0_11"/>
<reference evidence="4 5" key="1">
    <citation type="journal article" date="2009" name="Stand. Genomic Sci.">
        <title>Complete genome sequence of Stackebrandtia nassauensis type strain (LLR-40K-21).</title>
        <authorList>
            <person name="Munk C."/>
            <person name="Lapidus A."/>
            <person name="Copeland A."/>
            <person name="Jando M."/>
            <person name="Mayilraj S."/>
            <person name="Glavina Del Rio T."/>
            <person name="Nolan M."/>
            <person name="Chen F."/>
            <person name="Lucas S."/>
            <person name="Tice H."/>
            <person name="Cheng J.F."/>
            <person name="Han C."/>
            <person name="Detter J.C."/>
            <person name="Bruce D."/>
            <person name="Goodwin L."/>
            <person name="Chain P."/>
            <person name="Pitluck S."/>
            <person name="Goker M."/>
            <person name="Ovchinikova G."/>
            <person name="Pati A."/>
            <person name="Ivanova N."/>
            <person name="Mavromatis K."/>
            <person name="Chen A."/>
            <person name="Palaniappan K."/>
            <person name="Land M."/>
            <person name="Hauser L."/>
            <person name="Chang Y.J."/>
            <person name="Jeffries C.D."/>
            <person name="Bristow J."/>
            <person name="Eisen J.A."/>
            <person name="Markowitz V."/>
            <person name="Hugenholtz P."/>
            <person name="Kyrpides N.C."/>
            <person name="Klenk H.P."/>
        </authorList>
    </citation>
    <scope>NUCLEOTIDE SEQUENCE [LARGE SCALE GENOMIC DNA]</scope>
    <source>
        <strain evidence="5">DSM 44728 / CIP 108903 / NRRL B-16338 / NBRC 102104 / LLR-40K-21</strain>
    </source>
</reference>
<protein>
    <submittedName>
        <fullName evidence="4">Endonuclease/exonuclease/phosphatase</fullName>
    </submittedName>
</protein>
<evidence type="ECO:0000256" key="1">
    <source>
        <dbReference type="SAM" id="MobiDB-lite"/>
    </source>
</evidence>